<name>A0A0J1IND2_NIACI</name>
<evidence type="ECO:0000313" key="1">
    <source>
        <dbReference type="EMBL" id="KLV27489.1"/>
    </source>
</evidence>
<dbReference type="InterPro" id="IPR023393">
    <property type="entry name" value="START-like_dom_sf"/>
</dbReference>
<protein>
    <submittedName>
        <fullName evidence="1">Uncharacterized protein</fullName>
    </submittedName>
</protein>
<dbReference type="Gene3D" id="3.30.530.20">
    <property type="match status" value="1"/>
</dbReference>
<gene>
    <name evidence="1" type="ORF">ABW02_04850</name>
</gene>
<dbReference type="Proteomes" id="UP000036045">
    <property type="component" value="Unassembled WGS sequence"/>
</dbReference>
<reference evidence="1 2" key="1">
    <citation type="submission" date="2015-05" db="EMBL/GenBank/DDBJ databases">
        <title>Whole genome sequence and identification of bacterial endophytes from Costus igneus.</title>
        <authorList>
            <person name="Lee Y.P."/>
            <person name="Gan H.M."/>
            <person name="Eng W."/>
            <person name="Wheatley M.S."/>
            <person name="Caraballo A."/>
            <person name="Polter S."/>
            <person name="Savka M.A."/>
            <person name="Hudson A.O."/>
        </authorList>
    </citation>
    <scope>NUCLEOTIDE SEQUENCE [LARGE SCALE GENOMIC DNA]</scope>
    <source>
        <strain evidence="1 2">RIT379</strain>
    </source>
</reference>
<dbReference type="InterPro" id="IPR019587">
    <property type="entry name" value="Polyketide_cyclase/dehydratase"/>
</dbReference>
<dbReference type="EMBL" id="LDPH01000003">
    <property type="protein sequence ID" value="KLV27489.1"/>
    <property type="molecule type" value="Genomic_DNA"/>
</dbReference>
<organism evidence="1 2">
    <name type="scientific">Niallia circulans</name>
    <name type="common">Bacillus circulans</name>
    <dbReference type="NCBI Taxonomy" id="1397"/>
    <lineage>
        <taxon>Bacteria</taxon>
        <taxon>Bacillati</taxon>
        <taxon>Bacillota</taxon>
        <taxon>Bacilli</taxon>
        <taxon>Bacillales</taxon>
        <taxon>Bacillaceae</taxon>
        <taxon>Niallia</taxon>
    </lineage>
</organism>
<dbReference type="AlphaFoldDB" id="A0A0J1IND2"/>
<sequence>MADFNASVIICEPIEEVFAYFADMANASEYMNKVVSTEKLTNEPIGVGTKYKEIRNVRGNTVSAEIEYLTFDKNIGFLRRSSSNGLIVDYAYRFSEIPEGTQVEFEGTVHVKGLKMLLMRKFLVKMVKSEDNDHVQNAKEVLEERVENL</sequence>
<proteinExistence type="predicted"/>
<keyword evidence="2" id="KW-1185">Reference proteome</keyword>
<accession>A0A0J1IND2</accession>
<dbReference type="Pfam" id="PF10604">
    <property type="entry name" value="Polyketide_cyc2"/>
    <property type="match status" value="1"/>
</dbReference>
<dbReference type="PATRIC" id="fig|1397.4.peg.3070"/>
<dbReference type="SUPFAM" id="SSF55961">
    <property type="entry name" value="Bet v1-like"/>
    <property type="match status" value="1"/>
</dbReference>
<evidence type="ECO:0000313" key="2">
    <source>
        <dbReference type="Proteomes" id="UP000036045"/>
    </source>
</evidence>
<dbReference type="RefSeq" id="WP_047940808.1">
    <property type="nucleotide sequence ID" value="NZ_JAMAUJ010000003.1"/>
</dbReference>
<dbReference type="OrthoDB" id="1903764at2"/>
<comment type="caution">
    <text evidence="1">The sequence shown here is derived from an EMBL/GenBank/DDBJ whole genome shotgun (WGS) entry which is preliminary data.</text>
</comment>